<dbReference type="Proteomes" id="UP000015106">
    <property type="component" value="Chromosome 6"/>
</dbReference>
<keyword evidence="3" id="KW-1185">Reference proteome</keyword>
<dbReference type="AlphaFoldDB" id="A0A8R7QQZ8"/>
<feature type="region of interest" description="Disordered" evidence="1">
    <location>
        <begin position="103"/>
        <end position="123"/>
    </location>
</feature>
<feature type="region of interest" description="Disordered" evidence="1">
    <location>
        <begin position="1"/>
        <end position="82"/>
    </location>
</feature>
<evidence type="ECO:0000313" key="3">
    <source>
        <dbReference type="Proteomes" id="UP000015106"/>
    </source>
</evidence>
<organism evidence="2 3">
    <name type="scientific">Triticum urartu</name>
    <name type="common">Red wild einkorn</name>
    <name type="synonym">Crithodium urartu</name>
    <dbReference type="NCBI Taxonomy" id="4572"/>
    <lineage>
        <taxon>Eukaryota</taxon>
        <taxon>Viridiplantae</taxon>
        <taxon>Streptophyta</taxon>
        <taxon>Embryophyta</taxon>
        <taxon>Tracheophyta</taxon>
        <taxon>Spermatophyta</taxon>
        <taxon>Magnoliopsida</taxon>
        <taxon>Liliopsida</taxon>
        <taxon>Poales</taxon>
        <taxon>Poaceae</taxon>
        <taxon>BOP clade</taxon>
        <taxon>Pooideae</taxon>
        <taxon>Triticodae</taxon>
        <taxon>Triticeae</taxon>
        <taxon>Triticinae</taxon>
        <taxon>Triticum</taxon>
    </lineage>
</organism>
<dbReference type="PRINTS" id="PR01217">
    <property type="entry name" value="PRICHEXTENSN"/>
</dbReference>
<reference evidence="2" key="3">
    <citation type="submission" date="2022-06" db="UniProtKB">
        <authorList>
            <consortium name="EnsemblPlants"/>
        </authorList>
    </citation>
    <scope>IDENTIFICATION</scope>
</reference>
<accession>A0A8R7QQZ8</accession>
<proteinExistence type="predicted"/>
<evidence type="ECO:0000256" key="1">
    <source>
        <dbReference type="SAM" id="MobiDB-lite"/>
    </source>
</evidence>
<dbReference type="EnsemblPlants" id="TuG1812G0600001185.01.T01">
    <property type="protein sequence ID" value="TuG1812G0600001185.01.T01.cds421894"/>
    <property type="gene ID" value="TuG1812G0600001185.01"/>
</dbReference>
<sequence length="123" mass="13009">MHTAGATGPTPPPPIPTSIPPRPTSMPTPPPEPPPALAPPPRVVPAPPPSPPPTAMDTSCPPWPMLIPKPRPPPSPLPPLMENDLLSSSVVLSSRRSLAWASWRSETHSSTIAETARRRQEVG</sequence>
<dbReference type="Gramene" id="TuG1812G0600001185.01.T01">
    <property type="protein sequence ID" value="TuG1812G0600001185.01.T01.cds421894"/>
    <property type="gene ID" value="TuG1812G0600001185.01"/>
</dbReference>
<reference evidence="3" key="1">
    <citation type="journal article" date="2013" name="Nature">
        <title>Draft genome of the wheat A-genome progenitor Triticum urartu.</title>
        <authorList>
            <person name="Ling H.Q."/>
            <person name="Zhao S."/>
            <person name="Liu D."/>
            <person name="Wang J."/>
            <person name="Sun H."/>
            <person name="Zhang C."/>
            <person name="Fan H."/>
            <person name="Li D."/>
            <person name="Dong L."/>
            <person name="Tao Y."/>
            <person name="Gao C."/>
            <person name="Wu H."/>
            <person name="Li Y."/>
            <person name="Cui Y."/>
            <person name="Guo X."/>
            <person name="Zheng S."/>
            <person name="Wang B."/>
            <person name="Yu K."/>
            <person name="Liang Q."/>
            <person name="Yang W."/>
            <person name="Lou X."/>
            <person name="Chen J."/>
            <person name="Feng M."/>
            <person name="Jian J."/>
            <person name="Zhang X."/>
            <person name="Luo G."/>
            <person name="Jiang Y."/>
            <person name="Liu J."/>
            <person name="Wang Z."/>
            <person name="Sha Y."/>
            <person name="Zhang B."/>
            <person name="Wu H."/>
            <person name="Tang D."/>
            <person name="Shen Q."/>
            <person name="Xue P."/>
            <person name="Zou S."/>
            <person name="Wang X."/>
            <person name="Liu X."/>
            <person name="Wang F."/>
            <person name="Yang Y."/>
            <person name="An X."/>
            <person name="Dong Z."/>
            <person name="Zhang K."/>
            <person name="Zhang X."/>
            <person name="Luo M.C."/>
            <person name="Dvorak J."/>
            <person name="Tong Y."/>
            <person name="Wang J."/>
            <person name="Yang H."/>
            <person name="Li Z."/>
            <person name="Wang D."/>
            <person name="Zhang A."/>
            <person name="Wang J."/>
        </authorList>
    </citation>
    <scope>NUCLEOTIDE SEQUENCE</scope>
    <source>
        <strain evidence="3">cv. G1812</strain>
    </source>
</reference>
<feature type="compositionally biased region" description="Pro residues" evidence="1">
    <location>
        <begin position="61"/>
        <end position="79"/>
    </location>
</feature>
<name>A0A8R7QQZ8_TRIUA</name>
<feature type="compositionally biased region" description="Pro residues" evidence="1">
    <location>
        <begin position="9"/>
        <end position="54"/>
    </location>
</feature>
<evidence type="ECO:0000313" key="2">
    <source>
        <dbReference type="EnsemblPlants" id="TuG1812G0600001185.01.T01.cds421894"/>
    </source>
</evidence>
<reference evidence="2" key="2">
    <citation type="submission" date="2018-03" db="EMBL/GenBank/DDBJ databases">
        <title>The Triticum urartu genome reveals the dynamic nature of wheat genome evolution.</title>
        <authorList>
            <person name="Ling H."/>
            <person name="Ma B."/>
            <person name="Shi X."/>
            <person name="Liu H."/>
            <person name="Dong L."/>
            <person name="Sun H."/>
            <person name="Cao Y."/>
            <person name="Gao Q."/>
            <person name="Zheng S."/>
            <person name="Li Y."/>
            <person name="Yu Y."/>
            <person name="Du H."/>
            <person name="Qi M."/>
            <person name="Li Y."/>
            <person name="Yu H."/>
            <person name="Cui Y."/>
            <person name="Wang N."/>
            <person name="Chen C."/>
            <person name="Wu H."/>
            <person name="Zhao Y."/>
            <person name="Zhang J."/>
            <person name="Li Y."/>
            <person name="Zhou W."/>
            <person name="Zhang B."/>
            <person name="Hu W."/>
            <person name="Eijk M."/>
            <person name="Tang J."/>
            <person name="Witsenboer H."/>
            <person name="Zhao S."/>
            <person name="Li Z."/>
            <person name="Zhang A."/>
            <person name="Wang D."/>
            <person name="Liang C."/>
        </authorList>
    </citation>
    <scope>NUCLEOTIDE SEQUENCE [LARGE SCALE GENOMIC DNA]</scope>
    <source>
        <strain evidence="2">cv. G1812</strain>
    </source>
</reference>
<protein>
    <submittedName>
        <fullName evidence="2">Uncharacterized protein</fullName>
    </submittedName>
</protein>